<dbReference type="EMBL" id="JAJHVV010000001">
    <property type="protein sequence ID" value="MCK6261818.1"/>
    <property type="molecule type" value="Genomic_DNA"/>
</dbReference>
<feature type="region of interest" description="Disordered" evidence="8">
    <location>
        <begin position="1"/>
        <end position="26"/>
    </location>
</feature>
<dbReference type="GO" id="GO:0005886">
    <property type="term" value="C:plasma membrane"/>
    <property type="evidence" value="ECO:0007669"/>
    <property type="project" value="UniProtKB-SubCell"/>
</dbReference>
<protein>
    <submittedName>
        <fullName evidence="10">YcjF family protein</fullName>
    </submittedName>
</protein>
<dbReference type="InterPro" id="IPR021147">
    <property type="entry name" value="DUF697"/>
</dbReference>
<keyword evidence="11" id="KW-1185">Reference proteome</keyword>
<keyword evidence="5 9" id="KW-0812">Transmembrane</keyword>
<keyword evidence="6 9" id="KW-1133">Transmembrane helix</keyword>
<evidence type="ECO:0000256" key="4">
    <source>
        <dbReference type="ARBA" id="ARBA00022519"/>
    </source>
</evidence>
<comment type="caution">
    <text evidence="10">The sequence shown here is derived from an EMBL/GenBank/DDBJ whole genome shotgun (WGS) entry which is preliminary data.</text>
</comment>
<dbReference type="RefSeq" id="WP_248006940.1">
    <property type="nucleotide sequence ID" value="NZ_JAJHVV010000001.1"/>
</dbReference>
<evidence type="ECO:0000256" key="9">
    <source>
        <dbReference type="SAM" id="Phobius"/>
    </source>
</evidence>
<feature type="transmembrane region" description="Helical" evidence="9">
    <location>
        <begin position="106"/>
        <end position="127"/>
    </location>
</feature>
<dbReference type="InterPro" id="IPR006507">
    <property type="entry name" value="UPF0283"/>
</dbReference>
<proteinExistence type="inferred from homology"/>
<evidence type="ECO:0000256" key="5">
    <source>
        <dbReference type="ARBA" id="ARBA00022692"/>
    </source>
</evidence>
<evidence type="ECO:0000256" key="6">
    <source>
        <dbReference type="ARBA" id="ARBA00022989"/>
    </source>
</evidence>
<evidence type="ECO:0000256" key="2">
    <source>
        <dbReference type="ARBA" id="ARBA00008255"/>
    </source>
</evidence>
<comment type="similarity">
    <text evidence="2">Belongs to the UPF0283 family.</text>
</comment>
<sequence length="353" mass="38267">MSDLKKKRVFNQTLESGSPSNDSVKHKGAVDLTAQQLLDGQRTFEQSDLFIPSKVEEEKPEADLERIIRPTKKYRGVTTALLMSFSGLLGWQAIDTVMTAISASDWLALGWAGFIATISALGIGAIGKELWKLRKLRHHFSTQEQSEAYLEQGGVGKAKVFCKELAAKSAISEENPHYDRWVNSVTDSHSDAEVIELYESIVVSQFDEKAAEIVTKHASESAVLVAVSPLAAADMALVAWRNFTMINSLATLYGVELGYWSRLSLFKSVLTNMAAAGASELAIDASMDLLSMDLAGKLSARAGQGIGVGILSARVGLKAIALLRPIAWQKENALTLSTIRKQIVSKVAAISLK</sequence>
<dbReference type="Proteomes" id="UP001139559">
    <property type="component" value="Unassembled WGS sequence"/>
</dbReference>
<dbReference type="NCBIfam" id="TIGR01620">
    <property type="entry name" value="hyp_HI0043"/>
    <property type="match status" value="1"/>
</dbReference>
<accession>A0A9X2BJK2</accession>
<evidence type="ECO:0000313" key="11">
    <source>
        <dbReference type="Proteomes" id="UP001139559"/>
    </source>
</evidence>
<reference evidence="10" key="1">
    <citation type="submission" date="2021-11" db="EMBL/GenBank/DDBJ databases">
        <title>Vibrio ZSDE26 sp. nov. and Vibrio ZSDZ34 sp. nov., isolated from coastal seawater in Qingdao.</title>
        <authorList>
            <person name="Zhang P."/>
        </authorList>
    </citation>
    <scope>NUCLEOTIDE SEQUENCE</scope>
    <source>
        <strain evidence="10">ZSDE26</strain>
    </source>
</reference>
<evidence type="ECO:0000256" key="8">
    <source>
        <dbReference type="SAM" id="MobiDB-lite"/>
    </source>
</evidence>
<keyword evidence="4" id="KW-0997">Cell inner membrane</keyword>
<evidence type="ECO:0000313" key="10">
    <source>
        <dbReference type="EMBL" id="MCK6261818.1"/>
    </source>
</evidence>
<dbReference type="Pfam" id="PF05128">
    <property type="entry name" value="DUF697"/>
    <property type="match status" value="1"/>
</dbReference>
<keyword evidence="3" id="KW-1003">Cell membrane</keyword>
<keyword evidence="7 9" id="KW-0472">Membrane</keyword>
<dbReference type="AlphaFoldDB" id="A0A9X2BJK2"/>
<feature type="compositionally biased region" description="Polar residues" evidence="8">
    <location>
        <begin position="10"/>
        <end position="22"/>
    </location>
</feature>
<evidence type="ECO:0000256" key="3">
    <source>
        <dbReference type="ARBA" id="ARBA00022475"/>
    </source>
</evidence>
<gene>
    <name evidence="10" type="ORF">KP803_00860</name>
</gene>
<dbReference type="PANTHER" id="PTHR39342">
    <property type="entry name" value="UPF0283 MEMBRANE PROTEIN YCJF"/>
    <property type="match status" value="1"/>
</dbReference>
<dbReference type="PANTHER" id="PTHR39342:SF1">
    <property type="entry name" value="UPF0283 MEMBRANE PROTEIN YCJF"/>
    <property type="match status" value="1"/>
</dbReference>
<organism evidence="10 11">
    <name type="scientific">Vibrio amylolyticus</name>
    <dbReference type="NCBI Taxonomy" id="2847292"/>
    <lineage>
        <taxon>Bacteria</taxon>
        <taxon>Pseudomonadati</taxon>
        <taxon>Pseudomonadota</taxon>
        <taxon>Gammaproteobacteria</taxon>
        <taxon>Vibrionales</taxon>
        <taxon>Vibrionaceae</taxon>
        <taxon>Vibrio</taxon>
    </lineage>
</organism>
<evidence type="ECO:0000256" key="1">
    <source>
        <dbReference type="ARBA" id="ARBA00004429"/>
    </source>
</evidence>
<evidence type="ECO:0000256" key="7">
    <source>
        <dbReference type="ARBA" id="ARBA00023136"/>
    </source>
</evidence>
<comment type="subcellular location">
    <subcellularLocation>
        <location evidence="1">Cell inner membrane</location>
        <topology evidence="1">Multi-pass membrane protein</topology>
    </subcellularLocation>
</comment>
<name>A0A9X2BJK2_9VIBR</name>
<feature type="transmembrane region" description="Helical" evidence="9">
    <location>
        <begin position="76"/>
        <end position="94"/>
    </location>
</feature>